<dbReference type="RefSeq" id="WP_161023947.1">
    <property type="nucleotide sequence ID" value="NZ_WWCJ01000001.1"/>
</dbReference>
<comment type="similarity">
    <text evidence="1">Belongs to the peptidase S1 family.</text>
</comment>
<dbReference type="SUPFAM" id="SSF50494">
    <property type="entry name" value="Trypsin-like serine proteases"/>
    <property type="match status" value="1"/>
</dbReference>
<dbReference type="Pfam" id="PF07589">
    <property type="entry name" value="PEP-CTERM"/>
    <property type="match status" value="1"/>
</dbReference>
<dbReference type="InterPro" id="IPR001254">
    <property type="entry name" value="Trypsin_dom"/>
</dbReference>
<dbReference type="PANTHER" id="PTHR24276">
    <property type="entry name" value="POLYSERASE-RELATED"/>
    <property type="match status" value="1"/>
</dbReference>
<evidence type="ECO:0000259" key="4">
    <source>
        <dbReference type="PROSITE" id="PS50240"/>
    </source>
</evidence>
<dbReference type="Pfam" id="PF00089">
    <property type="entry name" value="Trypsin"/>
    <property type="match status" value="1"/>
</dbReference>
<dbReference type="AlphaFoldDB" id="A0A6N9HDK7"/>
<sequence length="356" mass="36627">MTHTAFKKLLGIALAIGAIGTASATPSAGFLGPQTPAITAGALPDSPGNRVDPNVASSRFSGVVSLQIVKNNEVYICTGTLVGKRSVVTAGHCVDTNGNGSVIDPNAPGSSVHAIFNATTTGPGRNAIKASAVSMHGDYAGFGKCPTGVSGFCTNDDVAVVTLSQDAPAEAKIYKIATTELVEGSRIVMAGYGTSGDGVNGFNVAPAWRVKRSGQNYIDLFAADDETNRTSGKEIWYADFDGNGIDSFCTRYGLCTPTLANDVESGIGGGDSGGPSFVEMYGELMLIATNTFTNAHGYKEGAFGSYFGGMVLKAYLDYINDATGGAAQFVPEPASTAVFGLGLLALAGARRRKQQK</sequence>
<dbReference type="GO" id="GO:0006508">
    <property type="term" value="P:proteolysis"/>
    <property type="evidence" value="ECO:0007669"/>
    <property type="project" value="UniProtKB-KW"/>
</dbReference>
<dbReference type="EMBL" id="WWCJ01000001">
    <property type="protein sequence ID" value="MYN00955.1"/>
    <property type="molecule type" value="Genomic_DNA"/>
</dbReference>
<keyword evidence="5" id="KW-0645">Protease</keyword>
<dbReference type="PANTHER" id="PTHR24276:SF98">
    <property type="entry name" value="FI18310P1-RELATED"/>
    <property type="match status" value="1"/>
</dbReference>
<name>A0A6N9HDK7_9BURK</name>
<gene>
    <name evidence="5" type="ORF">GTP41_02465</name>
</gene>
<protein>
    <submittedName>
        <fullName evidence="5">Trypsin-like serine protease</fullName>
    </submittedName>
</protein>
<feature type="signal peptide" evidence="3">
    <location>
        <begin position="1"/>
        <end position="24"/>
    </location>
</feature>
<proteinExistence type="inferred from homology"/>
<evidence type="ECO:0000313" key="6">
    <source>
        <dbReference type="Proteomes" id="UP000448575"/>
    </source>
</evidence>
<dbReference type="InterPro" id="IPR013424">
    <property type="entry name" value="Ice-binding_C"/>
</dbReference>
<comment type="caution">
    <text evidence="5">The sequence shown here is derived from an EMBL/GenBank/DDBJ whole genome shotgun (WGS) entry which is preliminary data.</text>
</comment>
<dbReference type="PROSITE" id="PS50240">
    <property type="entry name" value="TRYPSIN_DOM"/>
    <property type="match status" value="1"/>
</dbReference>
<dbReference type="PRINTS" id="PR00722">
    <property type="entry name" value="CHYMOTRYPSIN"/>
</dbReference>
<dbReference type="InterPro" id="IPR043504">
    <property type="entry name" value="Peptidase_S1_PA_chymotrypsin"/>
</dbReference>
<keyword evidence="6" id="KW-1185">Reference proteome</keyword>
<dbReference type="InterPro" id="IPR050430">
    <property type="entry name" value="Peptidase_S1"/>
</dbReference>
<dbReference type="Gene3D" id="2.40.10.10">
    <property type="entry name" value="Trypsin-like serine proteases"/>
    <property type="match status" value="1"/>
</dbReference>
<feature type="chain" id="PRO_5026781429" evidence="3">
    <location>
        <begin position="25"/>
        <end position="356"/>
    </location>
</feature>
<dbReference type="InterPro" id="IPR018114">
    <property type="entry name" value="TRYPSIN_HIS"/>
</dbReference>
<organism evidence="5 6">
    <name type="scientific">Pseudoduganella guangdongensis</name>
    <dbReference type="NCBI Taxonomy" id="2692179"/>
    <lineage>
        <taxon>Bacteria</taxon>
        <taxon>Pseudomonadati</taxon>
        <taxon>Pseudomonadota</taxon>
        <taxon>Betaproteobacteria</taxon>
        <taxon>Burkholderiales</taxon>
        <taxon>Oxalobacteraceae</taxon>
        <taxon>Telluria group</taxon>
        <taxon>Pseudoduganella</taxon>
    </lineage>
</organism>
<dbReference type="InterPro" id="IPR009003">
    <property type="entry name" value="Peptidase_S1_PA"/>
</dbReference>
<keyword evidence="2" id="KW-1015">Disulfide bond</keyword>
<reference evidence="5 6" key="1">
    <citation type="submission" date="2019-12" db="EMBL/GenBank/DDBJ databases">
        <title>Novel species isolated from a subtropical stream in China.</title>
        <authorList>
            <person name="Lu H."/>
        </authorList>
    </citation>
    <scope>NUCLEOTIDE SEQUENCE [LARGE SCALE GENOMIC DNA]</scope>
    <source>
        <strain evidence="5 6">DS3</strain>
    </source>
</reference>
<dbReference type="PROSITE" id="PS00134">
    <property type="entry name" value="TRYPSIN_HIS"/>
    <property type="match status" value="1"/>
</dbReference>
<evidence type="ECO:0000313" key="5">
    <source>
        <dbReference type="EMBL" id="MYN00955.1"/>
    </source>
</evidence>
<keyword evidence="5" id="KW-0378">Hydrolase</keyword>
<dbReference type="Proteomes" id="UP000448575">
    <property type="component" value="Unassembled WGS sequence"/>
</dbReference>
<feature type="domain" description="Peptidase S1" evidence="4">
    <location>
        <begin position="38"/>
        <end position="324"/>
    </location>
</feature>
<dbReference type="InterPro" id="IPR001314">
    <property type="entry name" value="Peptidase_S1A"/>
</dbReference>
<evidence type="ECO:0000256" key="1">
    <source>
        <dbReference type="ARBA" id="ARBA00007664"/>
    </source>
</evidence>
<dbReference type="SMART" id="SM00020">
    <property type="entry name" value="Tryp_SPc"/>
    <property type="match status" value="1"/>
</dbReference>
<evidence type="ECO:0000256" key="2">
    <source>
        <dbReference type="ARBA" id="ARBA00023157"/>
    </source>
</evidence>
<keyword evidence="3" id="KW-0732">Signal</keyword>
<evidence type="ECO:0000256" key="3">
    <source>
        <dbReference type="SAM" id="SignalP"/>
    </source>
</evidence>
<dbReference type="GO" id="GO:0004252">
    <property type="term" value="F:serine-type endopeptidase activity"/>
    <property type="evidence" value="ECO:0007669"/>
    <property type="project" value="InterPro"/>
</dbReference>
<dbReference type="NCBIfam" id="TIGR02595">
    <property type="entry name" value="PEP_CTERM"/>
    <property type="match status" value="1"/>
</dbReference>
<accession>A0A6N9HDK7</accession>